<keyword evidence="7" id="KW-1185">Reference proteome</keyword>
<dbReference type="AlphaFoldDB" id="A0A089ZJ83"/>
<dbReference type="Gene3D" id="1.20.1290.10">
    <property type="entry name" value="AhpD-like"/>
    <property type="match status" value="1"/>
</dbReference>
<dbReference type="GO" id="GO:0051920">
    <property type="term" value="F:peroxiredoxin activity"/>
    <property type="evidence" value="ECO:0007669"/>
    <property type="project" value="InterPro"/>
</dbReference>
<dbReference type="SUPFAM" id="SSF69118">
    <property type="entry name" value="AhpD-like"/>
    <property type="match status" value="1"/>
</dbReference>
<proteinExistence type="predicted"/>
<feature type="compositionally biased region" description="Basic and acidic residues" evidence="1">
    <location>
        <begin position="111"/>
        <end position="134"/>
    </location>
</feature>
<reference evidence="5" key="3">
    <citation type="submission" date="2020-10" db="EMBL/GenBank/DDBJ databases">
        <title>Dehalococcoides mccartyi of a TCE/Cr reducing biochatode.</title>
        <authorList>
            <person name="Matturro B."/>
        </authorList>
    </citation>
    <scope>NUCLEOTIDE SEQUENCE</scope>
    <source>
        <strain evidence="5">Bin2</strain>
    </source>
</reference>
<organism evidence="3 6">
    <name type="scientific">Methanobacterium formicicum</name>
    <dbReference type="NCBI Taxonomy" id="2162"/>
    <lineage>
        <taxon>Archaea</taxon>
        <taxon>Methanobacteriati</taxon>
        <taxon>Methanobacteriota</taxon>
        <taxon>Methanomada group</taxon>
        <taxon>Methanobacteria</taxon>
        <taxon>Methanobacteriales</taxon>
        <taxon>Methanobacteriaceae</taxon>
        <taxon>Methanobacterium</taxon>
    </lineage>
</organism>
<reference evidence="3" key="1">
    <citation type="submission" date="2013-12" db="EMBL/GenBank/DDBJ databases">
        <title>The complete genome sequence of Methanobacterium sp. BRM9.</title>
        <authorList>
            <consortium name="Pastoral Greenhouse Gas Research Consortium"/>
            <person name="Kelly W.J."/>
            <person name="Leahy S.C."/>
            <person name="Perry R."/>
            <person name="Li D."/>
            <person name="Altermann E."/>
            <person name="Lambie S.C."/>
            <person name="Attwood G.T."/>
        </authorList>
    </citation>
    <scope>NUCLEOTIDE SEQUENCE [LARGE SCALE GENOMIC DNA]</scope>
    <source>
        <strain evidence="3">BRM9</strain>
    </source>
</reference>
<dbReference type="EMBL" id="LN734822">
    <property type="protein sequence ID" value="CEL25994.1"/>
    <property type="molecule type" value="Genomic_DNA"/>
</dbReference>
<protein>
    <submittedName>
        <fullName evidence="3">Carboxymuconolactone decarboxylase family protein</fullName>
    </submittedName>
</protein>
<evidence type="ECO:0000313" key="6">
    <source>
        <dbReference type="Proteomes" id="UP000029661"/>
    </source>
</evidence>
<dbReference type="PATRIC" id="fig|2162.10.peg.2456"/>
<reference evidence="4" key="2">
    <citation type="submission" date="2014-09" db="EMBL/GenBank/DDBJ databases">
        <authorList>
            <person name="Bishop-Lilly K.A."/>
            <person name="Broomall S.M."/>
            <person name="Chain P.S."/>
            <person name="Chertkov O."/>
            <person name="Coyne S.R."/>
            <person name="Daligault H.E."/>
            <person name="Davenport K.W."/>
            <person name="Erkkila T."/>
            <person name="Frey K.G."/>
            <person name="Gibbons H.S."/>
            <person name="Gu W."/>
            <person name="Jaissle J."/>
            <person name="Johnson S.L."/>
            <person name="Koroleva G.I."/>
            <person name="Ladner J.T."/>
            <person name="Lo C.-C."/>
            <person name="Minogue T.D."/>
            <person name="Munk C."/>
            <person name="Palacios G.F."/>
            <person name="Redden C.L."/>
            <person name="Rosenzweig C.N."/>
            <person name="Scholz M.B."/>
            <person name="Teshima H."/>
            <person name="Xu Y."/>
        </authorList>
    </citation>
    <scope>NUCLEOTIDE SEQUENCE</scope>
    <source>
        <strain evidence="4">Mb9</strain>
    </source>
</reference>
<evidence type="ECO:0000313" key="3">
    <source>
        <dbReference type="EMBL" id="AIS33143.1"/>
    </source>
</evidence>
<feature type="region of interest" description="Disordered" evidence="1">
    <location>
        <begin position="106"/>
        <end position="151"/>
    </location>
</feature>
<dbReference type="PANTHER" id="PTHR33930:SF2">
    <property type="entry name" value="BLR3452 PROTEIN"/>
    <property type="match status" value="1"/>
</dbReference>
<dbReference type="Proteomes" id="UP000062768">
    <property type="component" value="Chromosome I"/>
</dbReference>
<dbReference type="InterPro" id="IPR003779">
    <property type="entry name" value="CMD-like"/>
</dbReference>
<dbReference type="STRING" id="2162.BRM9_2343"/>
<evidence type="ECO:0000313" key="4">
    <source>
        <dbReference type="EMBL" id="CEL25994.1"/>
    </source>
</evidence>
<dbReference type="KEGG" id="mfc:BRM9_2343"/>
<dbReference type="GeneID" id="26740612"/>
<feature type="domain" description="Carboxymuconolactone decarboxylase-like" evidence="2">
    <location>
        <begin position="18"/>
        <end position="98"/>
    </location>
</feature>
<name>A0A089ZJ83_METFO</name>
<dbReference type="RefSeq" id="WP_023993095.1">
    <property type="nucleotide sequence ID" value="NZ_CP006933.1"/>
</dbReference>
<dbReference type="EMBL" id="CP006933">
    <property type="protein sequence ID" value="AIS33143.1"/>
    <property type="molecule type" value="Genomic_DNA"/>
</dbReference>
<dbReference type="Pfam" id="PF02627">
    <property type="entry name" value="CMD"/>
    <property type="match status" value="1"/>
</dbReference>
<sequence>MEEKHRPNRFTEVLGENVDNAFKQLASEILKDGALNLKEKSLIALACAVAVKCDPCTRAHKKQALKAGASEKEILEAAAVAGLVRMGSGFNTAYALLDDCEPRKKIVHKTTNGDEENKSNNPSREPRTPPRKPDGYLNSIMEKRLGNNNQK</sequence>
<dbReference type="Proteomes" id="UP000029661">
    <property type="component" value="Chromosome"/>
</dbReference>
<dbReference type="NCBIfam" id="TIGR00778">
    <property type="entry name" value="ahpD_dom"/>
    <property type="match status" value="1"/>
</dbReference>
<evidence type="ECO:0000256" key="1">
    <source>
        <dbReference type="SAM" id="MobiDB-lite"/>
    </source>
</evidence>
<evidence type="ECO:0000313" key="5">
    <source>
        <dbReference type="EMBL" id="MBF4475023.1"/>
    </source>
</evidence>
<dbReference type="OrthoDB" id="111898at2157"/>
<dbReference type="InterPro" id="IPR004675">
    <property type="entry name" value="AhpD_core"/>
</dbReference>
<evidence type="ECO:0000259" key="2">
    <source>
        <dbReference type="Pfam" id="PF02627"/>
    </source>
</evidence>
<accession>A0A089ZJ83</accession>
<dbReference type="PANTHER" id="PTHR33930">
    <property type="entry name" value="ALKYL HYDROPEROXIDE REDUCTASE AHPD"/>
    <property type="match status" value="1"/>
</dbReference>
<dbReference type="EMBL" id="JADIIL010000019">
    <property type="protein sequence ID" value="MBF4475023.1"/>
    <property type="molecule type" value="Genomic_DNA"/>
</dbReference>
<evidence type="ECO:0000313" key="7">
    <source>
        <dbReference type="Proteomes" id="UP000062768"/>
    </source>
</evidence>
<dbReference type="Proteomes" id="UP000606900">
    <property type="component" value="Unassembled WGS sequence"/>
</dbReference>
<gene>
    <name evidence="3" type="ORF">BRM9_2343</name>
    <name evidence="5" type="ORF">ISP06_06075</name>
    <name evidence="4" type="ORF">MB9_2383</name>
</gene>
<dbReference type="InterPro" id="IPR029032">
    <property type="entry name" value="AhpD-like"/>
</dbReference>